<feature type="compositionally biased region" description="Basic and acidic residues" evidence="1">
    <location>
        <begin position="1299"/>
        <end position="1311"/>
    </location>
</feature>
<feature type="region of interest" description="Disordered" evidence="1">
    <location>
        <begin position="748"/>
        <end position="820"/>
    </location>
</feature>
<feature type="compositionally biased region" description="Basic and acidic residues" evidence="1">
    <location>
        <begin position="525"/>
        <end position="537"/>
    </location>
</feature>
<feature type="compositionally biased region" description="Basic and acidic residues" evidence="1">
    <location>
        <begin position="772"/>
        <end position="782"/>
    </location>
</feature>
<protein>
    <submittedName>
        <fullName evidence="2">AP2 domain transcription factor AP2X-3</fullName>
    </submittedName>
</protein>
<name>A0A086JLX4_TOXGO</name>
<feature type="compositionally biased region" description="Basic and acidic residues" evidence="1">
    <location>
        <begin position="1700"/>
        <end position="1711"/>
    </location>
</feature>
<feature type="region of interest" description="Disordered" evidence="1">
    <location>
        <begin position="1064"/>
        <end position="1086"/>
    </location>
</feature>
<dbReference type="OrthoDB" id="332659at2759"/>
<feature type="region of interest" description="Disordered" evidence="1">
    <location>
        <begin position="512"/>
        <end position="537"/>
    </location>
</feature>
<evidence type="ECO:0000313" key="3">
    <source>
        <dbReference type="Proteomes" id="UP000028838"/>
    </source>
</evidence>
<accession>A0A086JLX4</accession>
<organism evidence="2 3">
    <name type="scientific">Toxoplasma gondii FOU</name>
    <dbReference type="NCBI Taxonomy" id="943167"/>
    <lineage>
        <taxon>Eukaryota</taxon>
        <taxon>Sar</taxon>
        <taxon>Alveolata</taxon>
        <taxon>Apicomplexa</taxon>
        <taxon>Conoidasida</taxon>
        <taxon>Coccidia</taxon>
        <taxon>Eucoccidiorida</taxon>
        <taxon>Eimeriorina</taxon>
        <taxon>Sarcocystidae</taxon>
        <taxon>Toxoplasma</taxon>
    </lineage>
</organism>
<feature type="region of interest" description="Disordered" evidence="1">
    <location>
        <begin position="1861"/>
        <end position="1919"/>
    </location>
</feature>
<feature type="compositionally biased region" description="Basic and acidic residues" evidence="1">
    <location>
        <begin position="50"/>
        <end position="67"/>
    </location>
</feature>
<proteinExistence type="predicted"/>
<dbReference type="Proteomes" id="UP000028838">
    <property type="component" value="Unassembled WGS sequence"/>
</dbReference>
<feature type="region of interest" description="Disordered" evidence="1">
    <location>
        <begin position="425"/>
        <end position="447"/>
    </location>
</feature>
<feature type="compositionally biased region" description="Basic and acidic residues" evidence="1">
    <location>
        <begin position="172"/>
        <end position="189"/>
    </location>
</feature>
<feature type="region of interest" description="Disordered" evidence="1">
    <location>
        <begin position="878"/>
        <end position="902"/>
    </location>
</feature>
<sequence length="1919" mass="201215">MELPDQAAYGRQLAKRRRLSASEEEATLASKNDGKEGLQEPAGATARHLLPAEEPGHYTPEHTEGRREFRRHPVVLPGGGRKAASYGLIAVGGGDSLRASRRTRSSASIETSAEEKETYTSPELGPGASWSVSTVKGSKGRSDEEGRAGKRAGACAARDSAAGSRTLAQAHRGADEERMPPHSPARDGSHQVCWDSDALPSPYDLGLSEADDEEVSPQKEALAEKNGLVLFAEQSLQGVGLATLTVPSGATSSKGAFSAGSPFLPGSGTTASPRSPVPRGDKSLGDGSVGSDDVSAKASPHAHHNVTAGADASQSSEDAFFPAAPPGGVPGTLTVEELLTMPERRQDPEAEKAAKTDFDCLAALIQDALGEAGGAAGRVAPKRRCRTLGTGFNPTHSARPGSGSVAGLEAPGALGRELDALVAGGSPEESRADLESDGQAAGGSWQESLHLQYDTRNGGTYEEDLDSASLSFLLGHPEGSEKGPALSASAGASTAASVSSFFPSEAACGVYAPGQHGRPTQSQDPAKERQRRLARDRETLNLSAQIAARFKSCRTEDVMRLFRRYLAVSSRQVRDPATLERVVAACCYISSRQAMDGLSLSDICHEMDASNGQDLFAAGCEARGKKLADGEGMGRGESDRERAGGAHASMRCKSLGKWVVRICRKLQLQALPDKDDDPEERANRVLARVKQLLIAKMEEEEQRRPQLVNAFVRATQSAVEKQRLKAEGDRSEADSLASLESLLGDEARRADARADAEARRQTPAEAQLGDFLDGHQGGEKTGRVSSARINGRAAEASPAPPAPQGSTAPADSTPAAGSEERQALNAIEELLAQVTGGSNLDCFGSASLAAVDSDLASGTSHVDRESCARLRRLDKSGRDAFAADADGPERPTENEVEPEARPGAAGVLAEDVDEASMALTPNPDDRSSSASGDAAEPAASIRLEQREEKNGDASGLSLDICPSLFDPVDMPALSASSEGDSGDSSPFSPILTSLLSASLPPSETLAQAKDMQPAARLQLQRFTWLQKMRAEALEKLKKEKEAVFRGLVLLQRILQLFYDVKQGESDGEREDGEDGEGKKRQKGWTEEDPLDKRWRARGRCDAVSLASLIIIVFKWMQIPIPQRIALDALHVDRKSVYKRRLEQMHILKTLFGHLRGMVEKKDGSSSSALAEELKASLPPHLASLLQQVVGNPATMQRLLALADEEEELGNFISSQSLGSDGESGKASAGLGGVPPPAAAASPTPVKTSQASFHPQAPAASSPESSAPSVAVEPEQDAASSSFLAAILAEVAAEREVGAVKTRGPGDAERTAAELGFQTRKKRRVSELNAQRSPDNGLGSDLYDEDREASSAVPVASPLANLCSSLSSSSHRNPSEMAAVASVAPSPRAARHPRAPDEVTLQGLAVGKDAGTPRQAGGYAGAFLPGDGDRVSEGEDGRSERVRARFLAERGSMDASSSFALGFSLAEALLRHGFCLPSPSDPPAGLADAQFATGDLLRDGGSPSGERALRMQPEGFSATRGSRPAVAPGPAVFGIQAEAEHEGRGDVNSTDVIFSNRATRDIIASFLASASTEGHPGTASLTGRGLEDGRSPRLRGPLAAVPKAVSQADRGPGRFNRGASGSCRQPSSRSPPLPVSPYRGRTGDSSRQRPLSPSSLFAAAASMAGVLPGPLPSSRSAGSSALSPGVERSPRERGAAQALEATRRGDVDDRSLHPSSSVSAVRSLLPAEPALGGASPFASSALAMGLPEAGASQAGADAPLASPSIALATVAHLKAAEKALLDSVPDSARVVSLQFERTQQRWVCKWQRHKPAGAPANRKEPWHRRCFSVIKYGYEGAHALAAAVAKKLRDGRRALLQKQRRLEEEGLAEAEEAPRDEEEVGDAEDEEPLGAAEEAEETVSPRVDAGGDRSASGSAEAGKQ</sequence>
<feature type="compositionally biased region" description="Low complexity" evidence="1">
    <location>
        <begin position="151"/>
        <end position="165"/>
    </location>
</feature>
<feature type="region of interest" description="Disordered" evidence="1">
    <location>
        <begin position="1570"/>
        <end position="1651"/>
    </location>
</feature>
<feature type="region of interest" description="Disordered" evidence="1">
    <location>
        <begin position="1213"/>
        <end position="1273"/>
    </location>
</feature>
<feature type="region of interest" description="Disordered" evidence="1">
    <location>
        <begin position="918"/>
        <end position="938"/>
    </location>
</feature>
<evidence type="ECO:0000313" key="2">
    <source>
        <dbReference type="EMBL" id="KFG33142.1"/>
    </source>
</evidence>
<feature type="compositionally biased region" description="Basic and acidic residues" evidence="1">
    <location>
        <begin position="1426"/>
        <end position="1436"/>
    </location>
</feature>
<feature type="compositionally biased region" description="Polar residues" evidence="1">
    <location>
        <begin position="245"/>
        <end position="255"/>
    </location>
</feature>
<evidence type="ECO:0000256" key="1">
    <source>
        <dbReference type="SAM" id="MobiDB-lite"/>
    </source>
</evidence>
<feature type="region of interest" description="Disordered" evidence="1">
    <location>
        <begin position="1299"/>
        <end position="1350"/>
    </location>
</feature>
<feature type="region of interest" description="Disordered" evidence="1">
    <location>
        <begin position="1"/>
        <end position="220"/>
    </location>
</feature>
<gene>
    <name evidence="2" type="ORF">TGFOU_224230</name>
</gene>
<reference evidence="2 3" key="1">
    <citation type="submission" date="2014-07" db="EMBL/GenBank/DDBJ databases">
        <authorList>
            <person name="Sibley D."/>
            <person name="Venepally P."/>
            <person name="Karamycheva S."/>
            <person name="Hadjithomas M."/>
            <person name="Khan A."/>
            <person name="Brunk B."/>
            <person name="Roos D."/>
            <person name="Caler E."/>
            <person name="Lorenzi H."/>
        </authorList>
    </citation>
    <scope>NUCLEOTIDE SEQUENCE [LARGE SCALE GENOMIC DNA]</scope>
    <source>
        <strain evidence="2 3">FOU</strain>
    </source>
</reference>
<feature type="compositionally biased region" description="Acidic residues" evidence="1">
    <location>
        <begin position="1864"/>
        <end position="1896"/>
    </location>
</feature>
<feature type="region of interest" description="Disordered" evidence="1">
    <location>
        <begin position="1417"/>
        <end position="1436"/>
    </location>
</feature>
<feature type="compositionally biased region" description="Low complexity" evidence="1">
    <location>
        <begin position="1671"/>
        <end position="1684"/>
    </location>
</feature>
<dbReference type="VEuPathDB" id="ToxoDB:TGFOU_224230"/>
<feature type="compositionally biased region" description="Basic and acidic residues" evidence="1">
    <location>
        <begin position="748"/>
        <end position="762"/>
    </location>
</feature>
<feature type="compositionally biased region" description="Low complexity" evidence="1">
    <location>
        <begin position="1256"/>
        <end position="1273"/>
    </location>
</feature>
<dbReference type="CDD" id="cd00043">
    <property type="entry name" value="CYCLIN_SF"/>
    <property type="match status" value="1"/>
</dbReference>
<comment type="caution">
    <text evidence="2">The sequence shown here is derived from an EMBL/GenBank/DDBJ whole genome shotgun (WGS) entry which is preliminary data.</text>
</comment>
<dbReference type="EMBL" id="AEYH02002924">
    <property type="protein sequence ID" value="KFG33142.1"/>
    <property type="molecule type" value="Genomic_DNA"/>
</dbReference>
<dbReference type="Gene3D" id="1.20.5.2050">
    <property type="match status" value="1"/>
</dbReference>
<feature type="region of interest" description="Disordered" evidence="1">
    <location>
        <begin position="1668"/>
        <end position="1714"/>
    </location>
</feature>
<feature type="region of interest" description="Disordered" evidence="1">
    <location>
        <begin position="245"/>
        <end position="333"/>
    </location>
</feature>